<evidence type="ECO:0000259" key="1">
    <source>
        <dbReference type="Pfam" id="PF04069"/>
    </source>
</evidence>
<evidence type="ECO:0000313" key="3">
    <source>
        <dbReference type="Proteomes" id="UP001148125"/>
    </source>
</evidence>
<name>A0ABT5VL98_9BACI</name>
<dbReference type="EMBL" id="JAOTPO010000028">
    <property type="protein sequence ID" value="MDE5416209.1"/>
    <property type="molecule type" value="Genomic_DNA"/>
</dbReference>
<dbReference type="PROSITE" id="PS51257">
    <property type="entry name" value="PROKAR_LIPOPROTEIN"/>
    <property type="match status" value="1"/>
</dbReference>
<comment type="caution">
    <text evidence="2">The sequence shown here is derived from an EMBL/GenBank/DDBJ whole genome shotgun (WGS) entry which is preliminary data.</text>
</comment>
<dbReference type="Gene3D" id="3.40.190.100">
    <property type="entry name" value="Glycine betaine-binding periplasmic protein, domain 2"/>
    <property type="match status" value="1"/>
</dbReference>
<dbReference type="Proteomes" id="UP001148125">
    <property type="component" value="Unassembled WGS sequence"/>
</dbReference>
<gene>
    <name evidence="2" type="ORF">N7Z68_23175</name>
</gene>
<dbReference type="Gene3D" id="3.40.190.10">
    <property type="entry name" value="Periplasmic binding protein-like II"/>
    <property type="match status" value="1"/>
</dbReference>
<dbReference type="CDD" id="cd13641">
    <property type="entry name" value="PBP2_HisX_like"/>
    <property type="match status" value="1"/>
</dbReference>
<organism evidence="2 3">
    <name type="scientific">Alkalihalobacterium chitinilyticum</name>
    <dbReference type="NCBI Taxonomy" id="2980103"/>
    <lineage>
        <taxon>Bacteria</taxon>
        <taxon>Bacillati</taxon>
        <taxon>Bacillota</taxon>
        <taxon>Bacilli</taxon>
        <taxon>Bacillales</taxon>
        <taxon>Bacillaceae</taxon>
        <taxon>Alkalihalobacterium</taxon>
    </lineage>
</organism>
<accession>A0ABT5VL98</accession>
<proteinExistence type="predicted"/>
<dbReference type="RefSeq" id="WP_275120799.1">
    <property type="nucleotide sequence ID" value="NZ_JAOTPO010000028.1"/>
</dbReference>
<dbReference type="InterPro" id="IPR007210">
    <property type="entry name" value="ABC_Gly_betaine_transp_sub-bd"/>
</dbReference>
<protein>
    <submittedName>
        <fullName evidence="2">ABC transporter substrate-binding protein</fullName>
    </submittedName>
</protein>
<dbReference type="SUPFAM" id="SSF53850">
    <property type="entry name" value="Periplasmic binding protein-like II"/>
    <property type="match status" value="1"/>
</dbReference>
<dbReference type="Pfam" id="PF04069">
    <property type="entry name" value="OpuAC"/>
    <property type="match status" value="1"/>
</dbReference>
<feature type="domain" description="ABC-type glycine betaine transport system substrate-binding" evidence="1">
    <location>
        <begin position="43"/>
        <end position="320"/>
    </location>
</feature>
<reference evidence="2" key="1">
    <citation type="submission" date="2024-05" db="EMBL/GenBank/DDBJ databases">
        <title>Alkalihalobacillus sp. strain MEB203 novel alkaliphilic bacterium from Lonar Lake, India.</title>
        <authorList>
            <person name="Joshi A."/>
            <person name="Thite S."/>
            <person name="Mengade P."/>
        </authorList>
    </citation>
    <scope>NUCLEOTIDE SEQUENCE</scope>
    <source>
        <strain evidence="2">MEB 203</strain>
    </source>
</reference>
<sequence length="344" mass="39007">MNLLIRNRIKRILLTLIVSGLFIFTAACGIEESGSNASGNNQTITFADAGWDSIRIHNAIASTIIENGFGYNTEVIPGSETGSLLGISNGSIDVYMEIWTGNFYDQYRDAIDQGDIIELSVNFSDTSEGLYVPTYVIEGDPERGIEPMAPDLKSIHDLPKYWEIFEDEENPSKGRIYGSIPGWAADTVLEAKMVNYGLDEYFNYFQPGSDTALNTSLIRAYERGEPWVGYYWEPTWISGLYDITLLEDAPYNEEEWSNGYRTEFPSQRLTIAVNNEFTEQTPDVTNFLSNYETSSEITSNLLAHMEQYDATDREVAIWFLGEYEDLWTTWVDEEVVEKVKTAIQ</sequence>
<evidence type="ECO:0000313" key="2">
    <source>
        <dbReference type="EMBL" id="MDE5416209.1"/>
    </source>
</evidence>
<keyword evidence="3" id="KW-1185">Reference proteome</keyword>